<dbReference type="GO" id="GO:0046052">
    <property type="term" value="P:UTP catabolic process"/>
    <property type="evidence" value="ECO:0007669"/>
    <property type="project" value="TreeGrafter"/>
</dbReference>
<dbReference type="GO" id="GO:0046047">
    <property type="term" value="P:TTP catabolic process"/>
    <property type="evidence" value="ECO:0007669"/>
    <property type="project" value="TreeGrafter"/>
</dbReference>
<protein>
    <recommendedName>
        <fullName evidence="1">NTP pyrophosphohydrolase MazG-like domain-containing protein</fullName>
    </recommendedName>
</protein>
<dbReference type="GO" id="GO:0047429">
    <property type="term" value="F:nucleoside triphosphate diphosphatase activity"/>
    <property type="evidence" value="ECO:0007669"/>
    <property type="project" value="InterPro"/>
</dbReference>
<dbReference type="InterPro" id="IPR048011">
    <property type="entry name" value="NTP-PPase_MazG-like_C"/>
</dbReference>
<dbReference type="InterPro" id="IPR004518">
    <property type="entry name" value="MazG-like_dom"/>
</dbReference>
<dbReference type="InterPro" id="IPR048015">
    <property type="entry name" value="NTP-PPase_MazG-like_N"/>
</dbReference>
<feature type="domain" description="NTP pyrophosphohydrolase MazG-like" evidence="1">
    <location>
        <begin position="19"/>
        <end position="89"/>
    </location>
</feature>
<dbReference type="EMBL" id="UINC01053771">
    <property type="protein sequence ID" value="SVB70704.1"/>
    <property type="molecule type" value="Genomic_DNA"/>
</dbReference>
<dbReference type="PANTHER" id="PTHR30522:SF0">
    <property type="entry name" value="NUCLEOSIDE TRIPHOSPHATE PYROPHOSPHOHYDROLASE"/>
    <property type="match status" value="1"/>
</dbReference>
<name>A0A382G7X0_9ZZZZ</name>
<dbReference type="Pfam" id="PF03819">
    <property type="entry name" value="MazG"/>
    <property type="match status" value="2"/>
</dbReference>
<proteinExistence type="predicted"/>
<reference evidence="2" key="1">
    <citation type="submission" date="2018-05" db="EMBL/GenBank/DDBJ databases">
        <authorList>
            <person name="Lanie J.A."/>
            <person name="Ng W.-L."/>
            <person name="Kazmierczak K.M."/>
            <person name="Andrzejewski T.M."/>
            <person name="Davidsen T.M."/>
            <person name="Wayne K.J."/>
            <person name="Tettelin H."/>
            <person name="Glass J.I."/>
            <person name="Rusch D."/>
            <person name="Podicherti R."/>
            <person name="Tsui H.-C.T."/>
            <person name="Winkler M.E."/>
        </authorList>
    </citation>
    <scope>NUCLEOTIDE SEQUENCE</scope>
</reference>
<gene>
    <name evidence="2" type="ORF">METZ01_LOCUS223558</name>
</gene>
<dbReference type="CDD" id="cd11528">
    <property type="entry name" value="NTP-PPase_MazG_Nterm"/>
    <property type="match status" value="1"/>
</dbReference>
<dbReference type="GO" id="GO:0046081">
    <property type="term" value="P:dUTP catabolic process"/>
    <property type="evidence" value="ECO:0007669"/>
    <property type="project" value="TreeGrafter"/>
</dbReference>
<dbReference type="NCBIfam" id="TIGR00444">
    <property type="entry name" value="mazG"/>
    <property type="match status" value="1"/>
</dbReference>
<dbReference type="GO" id="GO:0006203">
    <property type="term" value="P:dGTP catabolic process"/>
    <property type="evidence" value="ECO:0007669"/>
    <property type="project" value="TreeGrafter"/>
</dbReference>
<sequence>MKTLRGPDGCPWDRQQDLCSLRKYILEEAYEVVQTIDDDDLEALPSELGDLLLQVVFVSQLADEEGQFSITDVVESISDKLVRRHPHVFDEGQLDTADEVLVRWEAIKLEERGGGSVLDDIPEVFPALVRAEKLGRRAANVGFDWPNATGALGKVREELAEVEEATVEVDRDAEQPSVEIETEIGDLLFAISNFARHVGVSPEVALRRASEKFERRFRAIESRIKSGDALDLEKMDALWDEVKFLEKSP</sequence>
<dbReference type="Gene3D" id="1.10.287.1080">
    <property type="entry name" value="MazG-like"/>
    <property type="match status" value="2"/>
</dbReference>
<dbReference type="NCBIfam" id="NF007113">
    <property type="entry name" value="PRK09562.1"/>
    <property type="match status" value="1"/>
</dbReference>
<dbReference type="AlphaFoldDB" id="A0A382G7X0"/>
<dbReference type="FunFam" id="1.10.287.1080:FF:000001">
    <property type="entry name" value="Nucleoside triphosphate pyrophosphohydrolase"/>
    <property type="match status" value="1"/>
</dbReference>
<dbReference type="SUPFAM" id="SSF101386">
    <property type="entry name" value="all-alpha NTP pyrophosphatases"/>
    <property type="match status" value="2"/>
</dbReference>
<dbReference type="GO" id="GO:0046076">
    <property type="term" value="P:dTTP catabolic process"/>
    <property type="evidence" value="ECO:0007669"/>
    <property type="project" value="TreeGrafter"/>
</dbReference>
<accession>A0A382G7X0</accession>
<dbReference type="InterPro" id="IPR011551">
    <property type="entry name" value="NTP_PyrPHydrolase_MazG"/>
</dbReference>
<evidence type="ECO:0000259" key="1">
    <source>
        <dbReference type="Pfam" id="PF03819"/>
    </source>
</evidence>
<dbReference type="GO" id="GO:0046061">
    <property type="term" value="P:dATP catabolic process"/>
    <property type="evidence" value="ECO:0007669"/>
    <property type="project" value="TreeGrafter"/>
</dbReference>
<evidence type="ECO:0000313" key="2">
    <source>
        <dbReference type="EMBL" id="SVB70704.1"/>
    </source>
</evidence>
<dbReference type="CDD" id="cd11529">
    <property type="entry name" value="NTP-PPase_MazG_Cterm"/>
    <property type="match status" value="1"/>
</dbReference>
<organism evidence="2">
    <name type="scientific">marine metagenome</name>
    <dbReference type="NCBI Taxonomy" id="408172"/>
    <lineage>
        <taxon>unclassified sequences</taxon>
        <taxon>metagenomes</taxon>
        <taxon>ecological metagenomes</taxon>
    </lineage>
</organism>
<dbReference type="PANTHER" id="PTHR30522">
    <property type="entry name" value="NUCLEOSIDE TRIPHOSPHATE PYROPHOSPHOHYDROLASE"/>
    <property type="match status" value="1"/>
</dbReference>
<dbReference type="GO" id="GO:0006950">
    <property type="term" value="P:response to stress"/>
    <property type="evidence" value="ECO:0007669"/>
    <property type="project" value="UniProtKB-ARBA"/>
</dbReference>
<feature type="domain" description="NTP pyrophosphohydrolase MazG-like" evidence="1">
    <location>
        <begin position="157"/>
        <end position="216"/>
    </location>
</feature>